<dbReference type="Proteomes" id="UP001347796">
    <property type="component" value="Unassembled WGS sequence"/>
</dbReference>
<organism evidence="1 2">
    <name type="scientific">Patella caerulea</name>
    <name type="common">Rayed Mediterranean limpet</name>
    <dbReference type="NCBI Taxonomy" id="87958"/>
    <lineage>
        <taxon>Eukaryota</taxon>
        <taxon>Metazoa</taxon>
        <taxon>Spiralia</taxon>
        <taxon>Lophotrochozoa</taxon>
        <taxon>Mollusca</taxon>
        <taxon>Gastropoda</taxon>
        <taxon>Patellogastropoda</taxon>
        <taxon>Patelloidea</taxon>
        <taxon>Patellidae</taxon>
        <taxon>Patella</taxon>
    </lineage>
</organism>
<name>A0AAN8PMY2_PATCE</name>
<comment type="caution">
    <text evidence="1">The sequence shown here is derived from an EMBL/GenBank/DDBJ whole genome shotgun (WGS) entry which is preliminary data.</text>
</comment>
<evidence type="ECO:0000313" key="1">
    <source>
        <dbReference type="EMBL" id="KAK6178183.1"/>
    </source>
</evidence>
<dbReference type="EMBL" id="JAZGQO010000009">
    <property type="protein sequence ID" value="KAK6178183.1"/>
    <property type="molecule type" value="Genomic_DNA"/>
</dbReference>
<gene>
    <name evidence="1" type="ORF">SNE40_012993</name>
</gene>
<evidence type="ECO:0000313" key="2">
    <source>
        <dbReference type="Proteomes" id="UP001347796"/>
    </source>
</evidence>
<sequence length="225" mass="24986">MSKLVTPISKLIPENLTCDPHIVNEHCQEGKPCVPSLSMDLHFGISETSTTNGSDRRGTMTSFETAKTSNGFTNTDLYGDVTNITTPWGDQKFQDTVATGVIPRIDSIDSAKTKQTCVLATTCIHSNHSDYIGQLNLKAQSQQVTKLSDLRSQELQEKLPKVEEVPEFNAFENSVMNWLRSITNSQTRLLFRGLSTLVVTEYTAGNIQFRIVSLSNKKKSLLDLN</sequence>
<reference evidence="1 2" key="1">
    <citation type="submission" date="2024-01" db="EMBL/GenBank/DDBJ databases">
        <title>The genome of the rayed Mediterranean limpet Patella caerulea (Linnaeus, 1758).</title>
        <authorList>
            <person name="Anh-Thu Weber A."/>
            <person name="Halstead-Nussloch G."/>
        </authorList>
    </citation>
    <scope>NUCLEOTIDE SEQUENCE [LARGE SCALE GENOMIC DNA]</scope>
    <source>
        <strain evidence="1">AATW-2023a</strain>
        <tissue evidence="1">Whole specimen</tissue>
    </source>
</reference>
<dbReference type="AlphaFoldDB" id="A0AAN8PMY2"/>
<proteinExistence type="predicted"/>
<accession>A0AAN8PMY2</accession>
<keyword evidence="2" id="KW-1185">Reference proteome</keyword>
<protein>
    <submittedName>
        <fullName evidence="1">Uncharacterized protein</fullName>
    </submittedName>
</protein>